<dbReference type="AlphaFoldDB" id="A0A9Q3PTH8"/>
<organism evidence="2 3">
    <name type="scientific">Austropuccinia psidii MF-1</name>
    <dbReference type="NCBI Taxonomy" id="1389203"/>
    <lineage>
        <taxon>Eukaryota</taxon>
        <taxon>Fungi</taxon>
        <taxon>Dikarya</taxon>
        <taxon>Basidiomycota</taxon>
        <taxon>Pucciniomycotina</taxon>
        <taxon>Pucciniomycetes</taxon>
        <taxon>Pucciniales</taxon>
        <taxon>Sphaerophragmiaceae</taxon>
        <taxon>Austropuccinia</taxon>
    </lineage>
</organism>
<sequence length="250" mass="29616">MAPRQLLKCYYWLEEGHSSIRFNHITEEFDKRIVLKCGGTYIFPNFQRVPTEGPTSANELDKQFAKEQEELTKKLIEKENSPPNKQGTTVIEERKGEKAEAIAQIEEWRNWKPPKISPANENIQIRFGIRKKRQRAERQESQNQTQQENKNETQKHFKNKIPRAYCEEDEAEEEIRFLIPTKYKKTKERKEVYNDDIKIIPKEKNKAVLRQDSQKMEVKNKVKSTSNAPKLITEHVMKKILSENINFNLE</sequence>
<comment type="caution">
    <text evidence="2">The sequence shown here is derived from an EMBL/GenBank/DDBJ whole genome shotgun (WGS) entry which is preliminary data.</text>
</comment>
<evidence type="ECO:0000313" key="2">
    <source>
        <dbReference type="EMBL" id="MBW0572646.1"/>
    </source>
</evidence>
<dbReference type="Proteomes" id="UP000765509">
    <property type="component" value="Unassembled WGS sequence"/>
</dbReference>
<dbReference type="EMBL" id="AVOT02090488">
    <property type="protein sequence ID" value="MBW0572646.1"/>
    <property type="molecule type" value="Genomic_DNA"/>
</dbReference>
<accession>A0A9Q3PTH8</accession>
<reference evidence="2" key="1">
    <citation type="submission" date="2021-03" db="EMBL/GenBank/DDBJ databases">
        <title>Draft genome sequence of rust myrtle Austropuccinia psidii MF-1, a brazilian biotype.</title>
        <authorList>
            <person name="Quecine M.C."/>
            <person name="Pachon D.M.R."/>
            <person name="Bonatelli M.L."/>
            <person name="Correr F.H."/>
            <person name="Franceschini L.M."/>
            <person name="Leite T.F."/>
            <person name="Margarido G.R.A."/>
            <person name="Almeida C.A."/>
            <person name="Ferrarezi J.A."/>
            <person name="Labate C.A."/>
        </authorList>
    </citation>
    <scope>NUCLEOTIDE SEQUENCE</scope>
    <source>
        <strain evidence="2">MF-1</strain>
    </source>
</reference>
<dbReference type="OrthoDB" id="2518564at2759"/>
<protein>
    <submittedName>
        <fullName evidence="2">Uncharacterized protein</fullName>
    </submittedName>
</protein>
<evidence type="ECO:0000256" key="1">
    <source>
        <dbReference type="SAM" id="MobiDB-lite"/>
    </source>
</evidence>
<feature type="region of interest" description="Disordered" evidence="1">
    <location>
        <begin position="131"/>
        <end position="157"/>
    </location>
</feature>
<evidence type="ECO:0000313" key="3">
    <source>
        <dbReference type="Proteomes" id="UP000765509"/>
    </source>
</evidence>
<keyword evidence="3" id="KW-1185">Reference proteome</keyword>
<proteinExistence type="predicted"/>
<name>A0A9Q3PTH8_9BASI</name>
<gene>
    <name evidence="2" type="ORF">O181_112361</name>
</gene>